<evidence type="ECO:0000256" key="7">
    <source>
        <dbReference type="ARBA" id="ARBA00022777"/>
    </source>
</evidence>
<evidence type="ECO:0000256" key="10">
    <source>
        <dbReference type="ARBA" id="ARBA00023180"/>
    </source>
</evidence>
<dbReference type="Gene3D" id="2.10.25.10">
    <property type="entry name" value="Laminin"/>
    <property type="match status" value="1"/>
</dbReference>
<dbReference type="GO" id="GO:0004674">
    <property type="term" value="F:protein serine/threonine kinase activity"/>
    <property type="evidence" value="ECO:0007669"/>
    <property type="project" value="UniProtKB-KW"/>
</dbReference>
<evidence type="ECO:0000256" key="5">
    <source>
        <dbReference type="ARBA" id="ARBA00022729"/>
    </source>
</evidence>
<feature type="domain" description="Protein kinase" evidence="14">
    <location>
        <begin position="317"/>
        <end position="600"/>
    </location>
</feature>
<keyword evidence="12" id="KW-0812">Transmembrane</keyword>
<evidence type="ECO:0000256" key="4">
    <source>
        <dbReference type="ARBA" id="ARBA00022679"/>
    </source>
</evidence>
<dbReference type="InterPro" id="IPR045274">
    <property type="entry name" value="WAK-like"/>
</dbReference>
<dbReference type="PROSITE" id="PS00107">
    <property type="entry name" value="PROTEIN_KINASE_ATP"/>
    <property type="match status" value="1"/>
</dbReference>
<comment type="subcellular location">
    <subcellularLocation>
        <location evidence="1">Membrane</location>
        <topology evidence="1">Single-pass type I membrane protein</topology>
    </subcellularLocation>
</comment>
<dbReference type="OrthoDB" id="4062651at2759"/>
<dbReference type="STRING" id="4540.A0A3L6RF03"/>
<dbReference type="FunFam" id="1.10.510.10:FF:000084">
    <property type="entry name" value="Wall-associated receptor kinase 2"/>
    <property type="match status" value="1"/>
</dbReference>
<dbReference type="GO" id="GO:0007166">
    <property type="term" value="P:cell surface receptor signaling pathway"/>
    <property type="evidence" value="ECO:0007669"/>
    <property type="project" value="InterPro"/>
</dbReference>
<keyword evidence="3" id="KW-0245">EGF-like domain</keyword>
<evidence type="ECO:0000256" key="2">
    <source>
        <dbReference type="ARBA" id="ARBA00022527"/>
    </source>
</evidence>
<evidence type="ECO:0000313" key="15">
    <source>
        <dbReference type="EMBL" id="RLN03159.1"/>
    </source>
</evidence>
<gene>
    <name evidence="15" type="ORF">C2845_PM13G01830</name>
</gene>
<dbReference type="InterPro" id="IPR018097">
    <property type="entry name" value="EGF_Ca-bd_CS"/>
</dbReference>
<evidence type="ECO:0000256" key="9">
    <source>
        <dbReference type="ARBA" id="ARBA00023157"/>
    </source>
</evidence>
<dbReference type="InterPro" id="IPR025287">
    <property type="entry name" value="WAK_GUB"/>
</dbReference>
<reference evidence="16" key="1">
    <citation type="journal article" date="2019" name="Nat. Commun.">
        <title>The genome of broomcorn millet.</title>
        <authorList>
            <person name="Zou C."/>
            <person name="Miki D."/>
            <person name="Li D."/>
            <person name="Tang Q."/>
            <person name="Xiao L."/>
            <person name="Rajput S."/>
            <person name="Deng P."/>
            <person name="Jia W."/>
            <person name="Huang R."/>
            <person name="Zhang M."/>
            <person name="Sun Y."/>
            <person name="Hu J."/>
            <person name="Fu X."/>
            <person name="Schnable P.S."/>
            <person name="Li F."/>
            <person name="Zhang H."/>
            <person name="Feng B."/>
            <person name="Zhu X."/>
            <person name="Liu R."/>
            <person name="Schnable J.C."/>
            <person name="Zhu J.-K."/>
            <person name="Zhang H."/>
        </authorList>
    </citation>
    <scope>NUCLEOTIDE SEQUENCE [LARGE SCALE GENOMIC DNA]</scope>
</reference>
<dbReference type="PROSITE" id="PS50007">
    <property type="entry name" value="PIPLC_X_DOMAIN"/>
    <property type="match status" value="1"/>
</dbReference>
<evidence type="ECO:0000256" key="11">
    <source>
        <dbReference type="PROSITE-ProRule" id="PRU10141"/>
    </source>
</evidence>
<dbReference type="CDD" id="cd00054">
    <property type="entry name" value="EGF_CA"/>
    <property type="match status" value="1"/>
</dbReference>
<dbReference type="InterPro" id="IPR000742">
    <property type="entry name" value="EGF"/>
</dbReference>
<feature type="signal peptide" evidence="13">
    <location>
        <begin position="1"/>
        <end position="23"/>
    </location>
</feature>
<evidence type="ECO:0000259" key="14">
    <source>
        <dbReference type="PROSITE" id="PS50011"/>
    </source>
</evidence>
<keyword evidence="12" id="KW-0472">Membrane</keyword>
<evidence type="ECO:0000256" key="13">
    <source>
        <dbReference type="SAM" id="SignalP"/>
    </source>
</evidence>
<dbReference type="GO" id="GO:0005886">
    <property type="term" value="C:plasma membrane"/>
    <property type="evidence" value="ECO:0007669"/>
    <property type="project" value="TreeGrafter"/>
</dbReference>
<keyword evidence="4" id="KW-0808">Transferase</keyword>
<evidence type="ECO:0000256" key="3">
    <source>
        <dbReference type="ARBA" id="ARBA00022536"/>
    </source>
</evidence>
<keyword evidence="12" id="KW-1133">Transmembrane helix</keyword>
<protein>
    <submittedName>
        <fullName evidence="15">Wall-associated receptor kinase 2-like</fullName>
    </submittedName>
</protein>
<dbReference type="GO" id="GO:0005524">
    <property type="term" value="F:ATP binding"/>
    <property type="evidence" value="ECO:0007669"/>
    <property type="project" value="UniProtKB-UniRule"/>
</dbReference>
<feature type="transmembrane region" description="Helical" evidence="12">
    <location>
        <begin position="247"/>
        <end position="268"/>
    </location>
</feature>
<evidence type="ECO:0000256" key="12">
    <source>
        <dbReference type="SAM" id="Phobius"/>
    </source>
</evidence>
<sequence length="643" mass="71440">MRLFNFQFHLLLLVLTLTPAVQASGVPTSQYRNSTHPYPSSAMLLADYHQKVNCHQACGNISVPFPFGLEEGCSARKEFQLKCTNETSSPSLQFDDGHQVTYINISGGLMGIKYTPQQMFRVDAPKESGMYIGSLVSSSVQWVFANLTCQEAQQNSGYGCVSDGSACLGVTSADGNIGYRCECLPGFDGNPYVHYGCQDIDECNEVNRCDGICRNFMGGFNCTRCPDNTVYDAVKMRCAHINNFSNILTGVSVYAVLLVVILFCAYLFHQKRSLAAVKKRFFKQHGGLLLLEEMKSKQGLSFTLFTKAELEEATGNFDERNVLGKGGHGTVYKGALKDSRSVAIKKCKLISERQEKEFGKEMLILSQINHRNVVKLYGCCLEVEVPMLVYEFIPNGTLYQLIHGRHHHRPRVSFATRLKIAQEAAEALTYLHSCASPPIIHGDVKSANILINDNYTVKVSDFGASTLAPTDEAQFVTFVQGTYGYLDPEYMQTSKLTSKSDVYSFGVVVLELLTCRKATNLQAVDEEKNLSAHFLLAVSENRLGEILDEQIKGEESIELIEQVAELAKRCLEMASEKRPSMREVADELGRFRNLSQHPWGQETSDEELRALLIGSPNACIEIELSNAYVSMNDSAYLGVQSPR</sequence>
<proteinExistence type="predicted"/>
<dbReference type="FunFam" id="3.30.200.20:FF:000459">
    <property type="entry name" value="Wall-associated receptor kinase-like 8"/>
    <property type="match status" value="1"/>
</dbReference>
<dbReference type="PROSITE" id="PS50011">
    <property type="entry name" value="PROTEIN_KINASE_DOM"/>
    <property type="match status" value="1"/>
</dbReference>
<dbReference type="InterPro" id="IPR009030">
    <property type="entry name" value="Growth_fac_rcpt_cys_sf"/>
</dbReference>
<dbReference type="PANTHER" id="PTHR27005">
    <property type="entry name" value="WALL-ASSOCIATED RECEPTOR KINASE-LIKE 21"/>
    <property type="match status" value="1"/>
</dbReference>
<dbReference type="GO" id="GO:0030247">
    <property type="term" value="F:polysaccharide binding"/>
    <property type="evidence" value="ECO:0007669"/>
    <property type="project" value="InterPro"/>
</dbReference>
<dbReference type="PANTHER" id="PTHR27005:SF279">
    <property type="entry name" value="PROTEIN KINASE DOMAIN-CONTAINING PROTEIN"/>
    <property type="match status" value="1"/>
</dbReference>
<dbReference type="Gene3D" id="1.10.510.10">
    <property type="entry name" value="Transferase(Phosphotransferase) domain 1"/>
    <property type="match status" value="1"/>
</dbReference>
<dbReference type="Proteomes" id="UP000275267">
    <property type="component" value="Unassembled WGS sequence"/>
</dbReference>
<evidence type="ECO:0000313" key="16">
    <source>
        <dbReference type="Proteomes" id="UP000275267"/>
    </source>
</evidence>
<evidence type="ECO:0000256" key="6">
    <source>
        <dbReference type="ARBA" id="ARBA00022741"/>
    </source>
</evidence>
<keyword evidence="7" id="KW-0418">Kinase</keyword>
<keyword evidence="10" id="KW-0325">Glycoprotein</keyword>
<keyword evidence="6 11" id="KW-0547">Nucleotide-binding</keyword>
<dbReference type="SMART" id="SM00179">
    <property type="entry name" value="EGF_CA"/>
    <property type="match status" value="1"/>
</dbReference>
<dbReference type="CDD" id="cd14066">
    <property type="entry name" value="STKc_IRAK"/>
    <property type="match status" value="1"/>
</dbReference>
<keyword evidence="16" id="KW-1185">Reference proteome</keyword>
<dbReference type="InterPro" id="IPR011009">
    <property type="entry name" value="Kinase-like_dom_sf"/>
</dbReference>
<dbReference type="InterPro" id="IPR000719">
    <property type="entry name" value="Prot_kinase_dom"/>
</dbReference>
<keyword evidence="2" id="KW-0723">Serine/threonine-protein kinase</keyword>
<dbReference type="Pfam" id="PF07714">
    <property type="entry name" value="PK_Tyr_Ser-Thr"/>
    <property type="match status" value="1"/>
</dbReference>
<dbReference type="PROSITE" id="PS00108">
    <property type="entry name" value="PROTEIN_KINASE_ST"/>
    <property type="match status" value="1"/>
</dbReference>
<dbReference type="InterPro" id="IPR017441">
    <property type="entry name" value="Protein_kinase_ATP_BS"/>
</dbReference>
<dbReference type="SUPFAM" id="SSF56112">
    <property type="entry name" value="Protein kinase-like (PK-like)"/>
    <property type="match status" value="1"/>
</dbReference>
<dbReference type="Gene3D" id="3.30.200.20">
    <property type="entry name" value="Phosphorylase Kinase, domain 1"/>
    <property type="match status" value="1"/>
</dbReference>
<feature type="binding site" evidence="11">
    <location>
        <position position="346"/>
    </location>
    <ligand>
        <name>ATP</name>
        <dbReference type="ChEBI" id="CHEBI:30616"/>
    </ligand>
</feature>
<keyword evidence="9" id="KW-1015">Disulfide bond</keyword>
<keyword evidence="8 11" id="KW-0067">ATP-binding</keyword>
<name>A0A3L6RF03_PANMI</name>
<dbReference type="Pfam" id="PF13947">
    <property type="entry name" value="GUB_WAK_bind"/>
    <property type="match status" value="1"/>
</dbReference>
<dbReference type="InterPro" id="IPR008271">
    <property type="entry name" value="Ser/Thr_kinase_AS"/>
</dbReference>
<accession>A0A3L6RF03</accession>
<dbReference type="AlphaFoldDB" id="A0A3L6RF03"/>
<evidence type="ECO:0000256" key="8">
    <source>
        <dbReference type="ARBA" id="ARBA00022840"/>
    </source>
</evidence>
<dbReference type="SMART" id="SM00220">
    <property type="entry name" value="S_TKc"/>
    <property type="match status" value="1"/>
</dbReference>
<organism evidence="15 16">
    <name type="scientific">Panicum miliaceum</name>
    <name type="common">Proso millet</name>
    <name type="synonym">Broomcorn millet</name>
    <dbReference type="NCBI Taxonomy" id="4540"/>
    <lineage>
        <taxon>Eukaryota</taxon>
        <taxon>Viridiplantae</taxon>
        <taxon>Streptophyta</taxon>
        <taxon>Embryophyta</taxon>
        <taxon>Tracheophyta</taxon>
        <taxon>Spermatophyta</taxon>
        <taxon>Magnoliopsida</taxon>
        <taxon>Liliopsida</taxon>
        <taxon>Poales</taxon>
        <taxon>Poaceae</taxon>
        <taxon>PACMAD clade</taxon>
        <taxon>Panicoideae</taxon>
        <taxon>Panicodae</taxon>
        <taxon>Paniceae</taxon>
        <taxon>Panicinae</taxon>
        <taxon>Panicum</taxon>
        <taxon>Panicum sect. Panicum</taxon>
    </lineage>
</organism>
<dbReference type="GO" id="GO:0005509">
    <property type="term" value="F:calcium ion binding"/>
    <property type="evidence" value="ECO:0007669"/>
    <property type="project" value="InterPro"/>
</dbReference>
<keyword evidence="5 13" id="KW-0732">Signal</keyword>
<feature type="chain" id="PRO_5018336120" evidence="13">
    <location>
        <begin position="24"/>
        <end position="643"/>
    </location>
</feature>
<dbReference type="SMART" id="SM00181">
    <property type="entry name" value="EGF"/>
    <property type="match status" value="2"/>
</dbReference>
<evidence type="ECO:0000256" key="1">
    <source>
        <dbReference type="ARBA" id="ARBA00004479"/>
    </source>
</evidence>
<dbReference type="InterPro" id="IPR001245">
    <property type="entry name" value="Ser-Thr/Tyr_kinase_cat_dom"/>
</dbReference>
<dbReference type="SUPFAM" id="SSF57184">
    <property type="entry name" value="Growth factor receptor domain"/>
    <property type="match status" value="1"/>
</dbReference>
<dbReference type="PROSITE" id="PS01187">
    <property type="entry name" value="EGF_CA"/>
    <property type="match status" value="1"/>
</dbReference>
<dbReference type="InterPro" id="IPR001881">
    <property type="entry name" value="EGF-like_Ca-bd_dom"/>
</dbReference>
<dbReference type="EMBL" id="PQIB02000008">
    <property type="protein sequence ID" value="RLN03159.1"/>
    <property type="molecule type" value="Genomic_DNA"/>
</dbReference>
<comment type="caution">
    <text evidence="15">The sequence shown here is derived from an EMBL/GenBank/DDBJ whole genome shotgun (WGS) entry which is preliminary data.</text>
</comment>